<dbReference type="InterPro" id="IPR009875">
    <property type="entry name" value="PilZ_domain"/>
</dbReference>
<dbReference type="Proteomes" id="UP000614490">
    <property type="component" value="Unassembled WGS sequence"/>
</dbReference>
<dbReference type="EMBL" id="JADZSC010000002">
    <property type="protein sequence ID" value="MBH0230619.1"/>
    <property type="molecule type" value="Genomic_DNA"/>
</dbReference>
<dbReference type="Gene3D" id="2.40.10.220">
    <property type="entry name" value="predicted glycosyltransferase like domains"/>
    <property type="match status" value="1"/>
</dbReference>
<sequence length="111" mass="13230">MRDNRRKEPFRYIFQEPLSGYYTNKKNRRVSGSMKVVDISLNGMRFSCAINNKLVIKDEIFISFIYKNETITAEGRIIWIEKDEETMSAGLYIFEYPERFQSVLRKLSNLE</sequence>
<name>A0A931HW51_9BACI</name>
<dbReference type="GO" id="GO:0035438">
    <property type="term" value="F:cyclic-di-GMP binding"/>
    <property type="evidence" value="ECO:0007669"/>
    <property type="project" value="InterPro"/>
</dbReference>
<comment type="caution">
    <text evidence="2">The sequence shown here is derived from an EMBL/GenBank/DDBJ whole genome shotgun (WGS) entry which is preliminary data.</text>
</comment>
<dbReference type="RefSeq" id="WP_197317242.1">
    <property type="nucleotide sequence ID" value="NZ_JADZSC010000002.1"/>
</dbReference>
<accession>A0A931HW51</accession>
<proteinExistence type="predicted"/>
<evidence type="ECO:0000313" key="2">
    <source>
        <dbReference type="EMBL" id="MBH0230619.1"/>
    </source>
</evidence>
<keyword evidence="3" id="KW-1185">Reference proteome</keyword>
<reference evidence="2 3" key="1">
    <citation type="journal article" date="2005" name="Int. J. Syst. Evol. Microbiol.">
        <title>Halobacillus yeomjeoni sp. nov., isolated from a marine solar saltern in Korea.</title>
        <authorList>
            <person name="Yoon J.H."/>
            <person name="Kang S.J."/>
            <person name="Lee C.H."/>
            <person name="Oh H.W."/>
            <person name="Oh T.K."/>
        </authorList>
    </citation>
    <scope>NUCLEOTIDE SEQUENCE [LARGE SCALE GENOMIC DNA]</scope>
    <source>
        <strain evidence="2 3">KCTC 3957</strain>
    </source>
</reference>
<evidence type="ECO:0000313" key="3">
    <source>
        <dbReference type="Proteomes" id="UP000614490"/>
    </source>
</evidence>
<dbReference type="AlphaFoldDB" id="A0A931HW51"/>
<evidence type="ECO:0000259" key="1">
    <source>
        <dbReference type="Pfam" id="PF07238"/>
    </source>
</evidence>
<dbReference type="SUPFAM" id="SSF141371">
    <property type="entry name" value="PilZ domain-like"/>
    <property type="match status" value="1"/>
</dbReference>
<gene>
    <name evidence="2" type="ORF">H0267_10375</name>
</gene>
<dbReference type="Pfam" id="PF07238">
    <property type="entry name" value="PilZ"/>
    <property type="match status" value="1"/>
</dbReference>
<feature type="domain" description="PilZ" evidence="1">
    <location>
        <begin position="5"/>
        <end position="104"/>
    </location>
</feature>
<protein>
    <submittedName>
        <fullName evidence="2">PilZ domain-containing protein</fullName>
    </submittedName>
</protein>
<organism evidence="2 3">
    <name type="scientific">Halobacillus yeomjeoni</name>
    <dbReference type="NCBI Taxonomy" id="311194"/>
    <lineage>
        <taxon>Bacteria</taxon>
        <taxon>Bacillati</taxon>
        <taxon>Bacillota</taxon>
        <taxon>Bacilli</taxon>
        <taxon>Bacillales</taxon>
        <taxon>Bacillaceae</taxon>
        <taxon>Halobacillus</taxon>
    </lineage>
</organism>